<feature type="domain" description="Quercetin 2,3-dioxygenase C-terminal cupin" evidence="1">
    <location>
        <begin position="157"/>
        <end position="225"/>
    </location>
</feature>
<evidence type="ECO:0000313" key="2">
    <source>
        <dbReference type="EMBL" id="MFN0255315.1"/>
    </source>
</evidence>
<organism evidence="2 3">
    <name type="scientific">Pedobacter ureilyticus</name>
    <dbReference type="NCBI Taxonomy" id="1393051"/>
    <lineage>
        <taxon>Bacteria</taxon>
        <taxon>Pseudomonadati</taxon>
        <taxon>Bacteroidota</taxon>
        <taxon>Sphingobacteriia</taxon>
        <taxon>Sphingobacteriales</taxon>
        <taxon>Sphingobacteriaceae</taxon>
        <taxon>Pedobacter</taxon>
    </lineage>
</organism>
<dbReference type="EMBL" id="SSHJ02000005">
    <property type="protein sequence ID" value="MFN0255315.1"/>
    <property type="molecule type" value="Genomic_DNA"/>
</dbReference>
<dbReference type="RefSeq" id="WP_138722428.1">
    <property type="nucleotide sequence ID" value="NZ_SSHJ02000005.1"/>
</dbReference>
<dbReference type="InterPro" id="IPR014710">
    <property type="entry name" value="RmlC-like_jellyroll"/>
</dbReference>
<reference evidence="2 3" key="1">
    <citation type="submission" date="2024-12" db="EMBL/GenBank/DDBJ databases">
        <authorList>
            <person name="Hu S."/>
        </authorList>
    </citation>
    <scope>NUCLEOTIDE SEQUENCE [LARGE SCALE GENOMIC DNA]</scope>
    <source>
        <strain evidence="2 3">THG-T11</strain>
    </source>
</reference>
<dbReference type="InterPro" id="IPR041602">
    <property type="entry name" value="Quercetinase_C"/>
</dbReference>
<name>A0ABW9J5B9_9SPHI</name>
<dbReference type="Pfam" id="PF17954">
    <property type="entry name" value="Pirin_C_2"/>
    <property type="match status" value="1"/>
</dbReference>
<evidence type="ECO:0000313" key="3">
    <source>
        <dbReference type="Proteomes" id="UP001517247"/>
    </source>
</evidence>
<keyword evidence="3" id="KW-1185">Reference proteome</keyword>
<proteinExistence type="predicted"/>
<accession>A0ABW9J5B9</accession>
<gene>
    <name evidence="2" type="ORF">E6A44_007005</name>
</gene>
<sequence>MKTISQGKIFLSDQRGTIESERIKRHSTFNFESFYNPAKEPVGNLYALHDDTLAPGALINFYTREQGYVLILPITGNINYIDEQDNNIDIDVGKSLMAFLEKDSFITLKNTFEDTSINYVIVAVKVEEKQPNSLTLLDIDLSELNKMNLITPTNRAFKISIGRFKGRGENNYEILSSSALYCFVLAGAFEIDGRLLHDRDGIALSVTDLIEMEALSDNALLLTIELPKQSSYILF</sequence>
<dbReference type="Proteomes" id="UP001517247">
    <property type="component" value="Unassembled WGS sequence"/>
</dbReference>
<comment type="caution">
    <text evidence="2">The sequence shown here is derived from an EMBL/GenBank/DDBJ whole genome shotgun (WGS) entry which is preliminary data.</text>
</comment>
<evidence type="ECO:0000259" key="1">
    <source>
        <dbReference type="Pfam" id="PF17954"/>
    </source>
</evidence>
<dbReference type="Gene3D" id="2.60.120.10">
    <property type="entry name" value="Jelly Rolls"/>
    <property type="match status" value="1"/>
</dbReference>
<protein>
    <recommendedName>
        <fullName evidence="1">Quercetin 2,3-dioxygenase C-terminal cupin domain-containing protein</fullName>
    </recommendedName>
</protein>